<dbReference type="EMBL" id="LQIR01000002">
    <property type="protein sequence ID" value="KUI20716.1"/>
    <property type="molecule type" value="Genomic_DNA"/>
</dbReference>
<proteinExistence type="predicted"/>
<name>A0A124EQL0_9MYCO</name>
<evidence type="ECO:0008006" key="3">
    <source>
        <dbReference type="Google" id="ProtNLM"/>
    </source>
</evidence>
<dbReference type="InterPro" id="IPR022536">
    <property type="entry name" value="EspC"/>
</dbReference>
<dbReference type="Proteomes" id="UP000053707">
    <property type="component" value="Unassembled WGS sequence"/>
</dbReference>
<comment type="caution">
    <text evidence="1">The sequence shown here is derived from an EMBL/GenBank/DDBJ whole genome shotgun (WGS) entry which is preliminary data.</text>
</comment>
<reference evidence="1 2" key="1">
    <citation type="submission" date="2016-01" db="EMBL/GenBank/DDBJ databases">
        <authorList>
            <consortium name="TB Trials Study Group"/>
            <person name="Sutton G."/>
            <person name="Brinkac L."/>
            <person name="Sanka R."/>
            <person name="Adams M."/>
            <person name="Lau E.L."/>
            <person name="Macaden R."/>
            <person name="Grewal H.M.S."/>
        </authorList>
    </citation>
    <scope>NUCLEOTIDE SEQUENCE [LARGE SCALE GENOMIC DNA]</scope>
    <source>
        <strain evidence="1 2">IS-1744</strain>
    </source>
</reference>
<dbReference type="Pfam" id="PF10824">
    <property type="entry name" value="T7SS_ESX_EspC"/>
    <property type="match status" value="1"/>
</dbReference>
<accession>A0A124EQL0</accession>
<dbReference type="AlphaFoldDB" id="A0A124EQL0"/>
<evidence type="ECO:0000313" key="1">
    <source>
        <dbReference type="EMBL" id="KUI20716.1"/>
    </source>
</evidence>
<evidence type="ECO:0000313" key="2">
    <source>
        <dbReference type="Proteomes" id="UP000053707"/>
    </source>
</evidence>
<sequence>MGGTDAARVDTTTLLSVARQYQGAADALDAAMRTHLSGLVFDGAGAGRSYAAGGDAVRSAVDDVVNQLRRWSRASAEIAIALGTCIDRYAEADARAADRLG</sequence>
<dbReference type="GO" id="GO:0009306">
    <property type="term" value="P:protein secretion"/>
    <property type="evidence" value="ECO:0007669"/>
    <property type="project" value="InterPro"/>
</dbReference>
<gene>
    <name evidence="1" type="ORF">AU192_13905</name>
</gene>
<protein>
    <recommendedName>
        <fullName evidence="3">ESX-1 secretion-associated protein</fullName>
    </recommendedName>
</protein>
<keyword evidence="2" id="KW-1185">Reference proteome</keyword>
<organism evidence="1 2">
    <name type="scientific">Mycobacterium lehmannii</name>
    <dbReference type="NCBI Taxonomy" id="2048550"/>
    <lineage>
        <taxon>Bacteria</taxon>
        <taxon>Bacillati</taxon>
        <taxon>Actinomycetota</taxon>
        <taxon>Actinomycetes</taxon>
        <taxon>Mycobacteriales</taxon>
        <taxon>Mycobacteriaceae</taxon>
        <taxon>Mycobacterium</taxon>
    </lineage>
</organism>